<dbReference type="PANTHER" id="PTHR11102">
    <property type="entry name" value="SEL-1-LIKE PROTEIN"/>
    <property type="match status" value="1"/>
</dbReference>
<dbReference type="PANTHER" id="PTHR11102:SF160">
    <property type="entry name" value="ERAD-ASSOCIATED E3 UBIQUITIN-PROTEIN LIGASE COMPONENT HRD3"/>
    <property type="match status" value="1"/>
</dbReference>
<dbReference type="InterPro" id="IPR006597">
    <property type="entry name" value="Sel1-like"/>
</dbReference>
<dbReference type="SUPFAM" id="SSF81901">
    <property type="entry name" value="HCP-like"/>
    <property type="match status" value="1"/>
</dbReference>
<sequence>MAFERPDPGLEQAAACGDSRAMMRLARFFEDWNPEQSQRWFHDAAEVGESEAMYRLAELLTKGQADQARHWYRRAAEAGHLEAMYAMSRIGDNLEERGRWLRRAAHSGQVEAKLELGRALRDRACPKRRNDGSAQRPKTTESGGSNHSTWPRPTPASVRATKHALTSSLC</sequence>
<dbReference type="InterPro" id="IPR011990">
    <property type="entry name" value="TPR-like_helical_dom_sf"/>
</dbReference>
<protein>
    <recommendedName>
        <fullName evidence="4">Sel1 repeat family protein</fullName>
    </recommendedName>
</protein>
<dbReference type="InterPro" id="IPR050767">
    <property type="entry name" value="Sel1_AlgK"/>
</dbReference>
<dbReference type="SMART" id="SM00671">
    <property type="entry name" value="SEL1"/>
    <property type="match status" value="2"/>
</dbReference>
<proteinExistence type="predicted"/>
<evidence type="ECO:0008006" key="4">
    <source>
        <dbReference type="Google" id="ProtNLM"/>
    </source>
</evidence>
<feature type="compositionally biased region" description="Polar residues" evidence="1">
    <location>
        <begin position="132"/>
        <end position="151"/>
    </location>
</feature>
<evidence type="ECO:0000256" key="1">
    <source>
        <dbReference type="SAM" id="MobiDB-lite"/>
    </source>
</evidence>
<organism evidence="2 3">
    <name type="scientific">Streptomyces rhizosphaericus</name>
    <dbReference type="NCBI Taxonomy" id="114699"/>
    <lineage>
        <taxon>Bacteria</taxon>
        <taxon>Bacillati</taxon>
        <taxon>Actinomycetota</taxon>
        <taxon>Actinomycetes</taxon>
        <taxon>Kitasatosporales</taxon>
        <taxon>Streptomycetaceae</taxon>
        <taxon>Streptomyces</taxon>
        <taxon>Streptomyces violaceusniger group</taxon>
    </lineage>
</organism>
<accession>A0ABP4CNE2</accession>
<reference evidence="3" key="1">
    <citation type="journal article" date="2019" name="Int. J. Syst. Evol. Microbiol.">
        <title>The Global Catalogue of Microorganisms (GCM) 10K type strain sequencing project: providing services to taxonomists for standard genome sequencing and annotation.</title>
        <authorList>
            <consortium name="The Broad Institute Genomics Platform"/>
            <consortium name="The Broad Institute Genome Sequencing Center for Infectious Disease"/>
            <person name="Wu L."/>
            <person name="Ma J."/>
        </authorList>
    </citation>
    <scope>NUCLEOTIDE SEQUENCE [LARGE SCALE GENOMIC DNA]</scope>
    <source>
        <strain evidence="3">JCM 11445</strain>
    </source>
</reference>
<dbReference type="Gene3D" id="1.25.40.10">
    <property type="entry name" value="Tetratricopeptide repeat domain"/>
    <property type="match status" value="1"/>
</dbReference>
<dbReference type="Proteomes" id="UP001500033">
    <property type="component" value="Unassembled WGS sequence"/>
</dbReference>
<evidence type="ECO:0000313" key="3">
    <source>
        <dbReference type="Proteomes" id="UP001500033"/>
    </source>
</evidence>
<comment type="caution">
    <text evidence="2">The sequence shown here is derived from an EMBL/GenBank/DDBJ whole genome shotgun (WGS) entry which is preliminary data.</text>
</comment>
<evidence type="ECO:0000313" key="2">
    <source>
        <dbReference type="EMBL" id="GAA0975756.1"/>
    </source>
</evidence>
<name>A0ABP4CNE2_9ACTN</name>
<keyword evidence="3" id="KW-1185">Reference proteome</keyword>
<feature type="compositionally biased region" description="Basic and acidic residues" evidence="1">
    <location>
        <begin position="121"/>
        <end position="131"/>
    </location>
</feature>
<dbReference type="EMBL" id="BAAAIE010000011">
    <property type="protein sequence ID" value="GAA0975756.1"/>
    <property type="molecule type" value="Genomic_DNA"/>
</dbReference>
<feature type="region of interest" description="Disordered" evidence="1">
    <location>
        <begin position="121"/>
        <end position="170"/>
    </location>
</feature>
<gene>
    <name evidence="2" type="ORF">GCM10009576_025120</name>
</gene>